<dbReference type="GO" id="GO:0008270">
    <property type="term" value="F:zinc ion binding"/>
    <property type="evidence" value="ECO:0007669"/>
    <property type="project" value="InterPro"/>
</dbReference>
<dbReference type="InterPro" id="IPR002711">
    <property type="entry name" value="HNH"/>
</dbReference>
<dbReference type="GO" id="GO:0003676">
    <property type="term" value="F:nucleic acid binding"/>
    <property type="evidence" value="ECO:0007669"/>
    <property type="project" value="InterPro"/>
</dbReference>
<dbReference type="PANTHER" id="PTHR33877">
    <property type="entry name" value="SLL1193 PROTEIN"/>
    <property type="match status" value="1"/>
</dbReference>
<dbReference type="GO" id="GO:0004519">
    <property type="term" value="F:endonuclease activity"/>
    <property type="evidence" value="ECO:0007669"/>
    <property type="project" value="InterPro"/>
</dbReference>
<dbReference type="InterPro" id="IPR052892">
    <property type="entry name" value="NA-targeting_endonuclease"/>
</dbReference>
<dbReference type="EMBL" id="AP008230">
    <property type="protein sequence ID" value="BAE85208.1"/>
    <property type="molecule type" value="Genomic_DNA"/>
</dbReference>
<protein>
    <recommendedName>
        <fullName evidence="1">HNH nuclease domain-containing protein</fullName>
    </recommendedName>
</protein>
<dbReference type="PANTHER" id="PTHR33877:SF2">
    <property type="entry name" value="OS07G0170200 PROTEIN"/>
    <property type="match status" value="1"/>
</dbReference>
<reference evidence="2 3" key="1">
    <citation type="journal article" date="2006" name="J. Bacteriol.">
        <title>Complete genome sequence of the dehalorespiring bacterium Desulfitobacterium hafniense Y51 and comparison with Dehalococcoides ethenogenes 195.</title>
        <authorList>
            <person name="Nonaka H."/>
            <person name="Keresztes G."/>
            <person name="Shinoda Y."/>
            <person name="Ikenaga Y."/>
            <person name="Abe M."/>
            <person name="Naito K."/>
            <person name="Inatomi K."/>
            <person name="Furukawa K."/>
            <person name="Inui M."/>
            <person name="Yukawa H."/>
        </authorList>
    </citation>
    <scope>NUCLEOTIDE SEQUENCE [LARGE SCALE GENOMIC DNA]</scope>
    <source>
        <strain evidence="2 3">Y51</strain>
    </source>
</reference>
<accession>Q24RY4</accession>
<name>Q24RY4_DESHY</name>
<dbReference type="Proteomes" id="UP000001946">
    <property type="component" value="Chromosome"/>
</dbReference>
<gene>
    <name evidence="2" type="ordered locus">DSY3419</name>
</gene>
<feature type="domain" description="HNH nuclease" evidence="1">
    <location>
        <begin position="9"/>
        <end position="62"/>
    </location>
</feature>
<dbReference type="Gene3D" id="1.10.30.50">
    <property type="match status" value="1"/>
</dbReference>
<dbReference type="CDD" id="cd00085">
    <property type="entry name" value="HNHc"/>
    <property type="match status" value="1"/>
</dbReference>
<sequence>MERKSISKKIRFEVYKRDKFTCQYCGRKAPDVILNIDHIEPISKNGSNDILNLITSCFDCNNGKRDIPLSQNDVLDKQRQQLEELQERREQIEMMFEWKKSLEDLDEYKIDLLADFVESKIPPYTLNETGKADLAKLFKRFELNEIFDAVDKGVKNYLKHDASGKLTKDSVETFINKLGGIAANSNRPAVEQKMHYIKGICRNRFNYWDDRKGLAILSSYIKALRNYGWTEERILDDLETQVSDLAKEAKNWSEWKGRMEQWISDIENWDKEDNPDTYEFDITEIRQIVDDINSECSWLIDLIEYIALPFGKGDIDSGLIRGAIKQYIDIQIDILINNSEDIGKLKPNHKVCKDMHLFDYIDEIDSGLTYMIDAMYSKFIIEWVEEKLYLPSYLLSDEKDLTLFKQEFHQKFELNI</sequence>
<dbReference type="RefSeq" id="WP_011461098.1">
    <property type="nucleotide sequence ID" value="NC_007907.1"/>
</dbReference>
<dbReference type="InterPro" id="IPR003615">
    <property type="entry name" value="HNH_nuc"/>
</dbReference>
<evidence type="ECO:0000313" key="3">
    <source>
        <dbReference type="Proteomes" id="UP000001946"/>
    </source>
</evidence>
<dbReference type="KEGG" id="dsy:DSY3419"/>
<dbReference type="STRING" id="138119.DSY3419"/>
<evidence type="ECO:0000259" key="1">
    <source>
        <dbReference type="SMART" id="SM00507"/>
    </source>
</evidence>
<dbReference type="AlphaFoldDB" id="Q24RY4"/>
<dbReference type="eggNOG" id="COG1403">
    <property type="taxonomic scope" value="Bacteria"/>
</dbReference>
<dbReference type="Pfam" id="PF01844">
    <property type="entry name" value="HNH"/>
    <property type="match status" value="1"/>
</dbReference>
<proteinExistence type="predicted"/>
<evidence type="ECO:0000313" key="2">
    <source>
        <dbReference type="EMBL" id="BAE85208.1"/>
    </source>
</evidence>
<dbReference type="SMART" id="SM00507">
    <property type="entry name" value="HNHc"/>
    <property type="match status" value="1"/>
</dbReference>
<dbReference type="HOGENOM" id="CLU_660096_0_0_9"/>
<keyword evidence="3" id="KW-1185">Reference proteome</keyword>
<organism evidence="2 3">
    <name type="scientific">Desulfitobacterium hafniense (strain Y51)</name>
    <dbReference type="NCBI Taxonomy" id="138119"/>
    <lineage>
        <taxon>Bacteria</taxon>
        <taxon>Bacillati</taxon>
        <taxon>Bacillota</taxon>
        <taxon>Clostridia</taxon>
        <taxon>Eubacteriales</taxon>
        <taxon>Desulfitobacteriaceae</taxon>
        <taxon>Desulfitobacterium</taxon>
    </lineage>
</organism>